<dbReference type="EMBL" id="MFZM01000024">
    <property type="protein sequence ID" value="OGK23200.1"/>
    <property type="molecule type" value="Genomic_DNA"/>
</dbReference>
<dbReference type="InterPro" id="IPR004839">
    <property type="entry name" value="Aminotransferase_I/II_large"/>
</dbReference>
<keyword evidence="4" id="KW-0032">Aminotransferase</keyword>
<reference evidence="8 9" key="1">
    <citation type="journal article" date="2016" name="Nat. Commun.">
        <title>Thousands of microbial genomes shed light on interconnected biogeochemical processes in an aquifer system.</title>
        <authorList>
            <person name="Anantharaman K."/>
            <person name="Brown C.T."/>
            <person name="Hug L.A."/>
            <person name="Sharon I."/>
            <person name="Castelle C.J."/>
            <person name="Probst A.J."/>
            <person name="Thomas B.C."/>
            <person name="Singh A."/>
            <person name="Wilkins M.J."/>
            <person name="Karaoz U."/>
            <person name="Brodie E.L."/>
            <person name="Williams K.H."/>
            <person name="Hubbard S.S."/>
            <person name="Banfield J.F."/>
        </authorList>
    </citation>
    <scope>NUCLEOTIDE SEQUENCE [LARGE SCALE GENOMIC DNA]</scope>
</reference>
<name>A0A1F7GVV5_9BACT</name>
<organism evidence="8 9">
    <name type="scientific">Candidatus Roizmanbacteria bacterium RIFCSPHIGHO2_02_FULL_37_24</name>
    <dbReference type="NCBI Taxonomy" id="1802037"/>
    <lineage>
        <taxon>Bacteria</taxon>
        <taxon>Candidatus Roizmaniibacteriota</taxon>
    </lineage>
</organism>
<comment type="similarity">
    <text evidence="2">Belongs to the class-I pyridoxal-phosphate-dependent aminotransferase family.</text>
</comment>
<dbReference type="SUPFAM" id="SSF53383">
    <property type="entry name" value="PLP-dependent transferases"/>
    <property type="match status" value="1"/>
</dbReference>
<dbReference type="PANTHER" id="PTHR11879">
    <property type="entry name" value="ASPARTATE AMINOTRANSFERASE"/>
    <property type="match status" value="1"/>
</dbReference>
<dbReference type="GO" id="GO:0030170">
    <property type="term" value="F:pyridoxal phosphate binding"/>
    <property type="evidence" value="ECO:0007669"/>
    <property type="project" value="InterPro"/>
</dbReference>
<dbReference type="GO" id="GO:0042802">
    <property type="term" value="F:identical protein binding"/>
    <property type="evidence" value="ECO:0007669"/>
    <property type="project" value="TreeGrafter"/>
</dbReference>
<dbReference type="GO" id="GO:0006520">
    <property type="term" value="P:amino acid metabolic process"/>
    <property type="evidence" value="ECO:0007669"/>
    <property type="project" value="InterPro"/>
</dbReference>
<dbReference type="Gene3D" id="3.90.1150.10">
    <property type="entry name" value="Aspartate Aminotransferase, domain 1"/>
    <property type="match status" value="1"/>
</dbReference>
<keyword evidence="6" id="KW-0663">Pyridoxal phosphate</keyword>
<comment type="cofactor">
    <cofactor evidence="1">
        <name>pyridoxal 5'-phosphate</name>
        <dbReference type="ChEBI" id="CHEBI:597326"/>
    </cofactor>
</comment>
<dbReference type="InterPro" id="IPR000796">
    <property type="entry name" value="Asp_trans"/>
</dbReference>
<evidence type="ECO:0000256" key="6">
    <source>
        <dbReference type="ARBA" id="ARBA00022898"/>
    </source>
</evidence>
<evidence type="ECO:0000313" key="9">
    <source>
        <dbReference type="Proteomes" id="UP000177159"/>
    </source>
</evidence>
<dbReference type="PRINTS" id="PR00799">
    <property type="entry name" value="TRANSAMINASE"/>
</dbReference>
<evidence type="ECO:0000259" key="7">
    <source>
        <dbReference type="Pfam" id="PF00155"/>
    </source>
</evidence>
<dbReference type="Gene3D" id="3.40.640.10">
    <property type="entry name" value="Type I PLP-dependent aspartate aminotransferase-like (Major domain)"/>
    <property type="match status" value="1"/>
</dbReference>
<dbReference type="InterPro" id="IPR015422">
    <property type="entry name" value="PyrdxlP-dep_Trfase_small"/>
</dbReference>
<dbReference type="InterPro" id="IPR015424">
    <property type="entry name" value="PyrdxlP-dep_Trfase"/>
</dbReference>
<evidence type="ECO:0000256" key="2">
    <source>
        <dbReference type="ARBA" id="ARBA00007441"/>
    </source>
</evidence>
<evidence type="ECO:0000256" key="3">
    <source>
        <dbReference type="ARBA" id="ARBA00011738"/>
    </source>
</evidence>
<evidence type="ECO:0000256" key="4">
    <source>
        <dbReference type="ARBA" id="ARBA00022576"/>
    </source>
</evidence>
<gene>
    <name evidence="8" type="ORF">A3C24_00900</name>
</gene>
<dbReference type="InterPro" id="IPR015421">
    <property type="entry name" value="PyrdxlP-dep_Trfase_major"/>
</dbReference>
<sequence>MRNHSRYSKKIPLQDEIFELHDEFISDRRKHKVNCAIGIYLDEKGMSYIHPSVKIASRQLTLSNFNYLPIQGDPDFLTLSQELVLGKSLSRIYATRLAQQGVMGGTNGLFVWGNYIKKLHKKPSIIIGMPTWENHTKIFSYLGFRIITYKHLMNNNAFHLEALTDLIVKHPNSYVLLQAGSTHNPTGINPSNQQWKELGKIIQKTKSSALFDFAYLGMGTTIAEDCFSVRHFLSLEIPMAVVLSYSKNMTLYQHRTGVLFILNKTAKKKAETENLLKYLFRVTNSNPSAYGEHIVKTILSKKDLKNKWEKDLYSAIASLHMRRKLFTDYAGQQYQYVIQGKGLFSILDLQETSVYKLKHEKGIYLLSNGRINFGGLSVQNIPIVADAIHKIGMD</sequence>
<comment type="subunit">
    <text evidence="3">Homodimer.</text>
</comment>
<evidence type="ECO:0000313" key="8">
    <source>
        <dbReference type="EMBL" id="OGK23200.1"/>
    </source>
</evidence>
<accession>A0A1F7GVV5</accession>
<dbReference type="PANTHER" id="PTHR11879:SF22">
    <property type="entry name" value="ASPARTATE AMINOTRANSFERASE, MITOCHONDRIAL"/>
    <property type="match status" value="1"/>
</dbReference>
<evidence type="ECO:0000256" key="1">
    <source>
        <dbReference type="ARBA" id="ARBA00001933"/>
    </source>
</evidence>
<protein>
    <recommendedName>
        <fullName evidence="7">Aminotransferase class I/classII large domain-containing protein</fullName>
    </recommendedName>
</protein>
<dbReference type="Pfam" id="PF00155">
    <property type="entry name" value="Aminotran_1_2"/>
    <property type="match status" value="1"/>
</dbReference>
<keyword evidence="5" id="KW-0808">Transferase</keyword>
<proteinExistence type="inferred from homology"/>
<dbReference type="AlphaFoldDB" id="A0A1F7GVV5"/>
<evidence type="ECO:0000256" key="5">
    <source>
        <dbReference type="ARBA" id="ARBA00022679"/>
    </source>
</evidence>
<feature type="domain" description="Aminotransferase class I/classII large" evidence="7">
    <location>
        <begin position="31"/>
        <end position="388"/>
    </location>
</feature>
<dbReference type="GO" id="GO:0008483">
    <property type="term" value="F:transaminase activity"/>
    <property type="evidence" value="ECO:0007669"/>
    <property type="project" value="UniProtKB-KW"/>
</dbReference>
<dbReference type="Proteomes" id="UP000177159">
    <property type="component" value="Unassembled WGS sequence"/>
</dbReference>
<comment type="caution">
    <text evidence="8">The sequence shown here is derived from an EMBL/GenBank/DDBJ whole genome shotgun (WGS) entry which is preliminary data.</text>
</comment>